<evidence type="ECO:0000313" key="1">
    <source>
        <dbReference type="EMBL" id="KYC50803.1"/>
    </source>
</evidence>
<sequence>MASFKMNLFNNVFSKEYINDFNHQIKCVKDSFITFEEAIKLFEKDCIPEMEDKCKIVMELEKEGKSYEDRLKQSLDKALLLGPNGTKYGEISSIMGDIGQKAKFASELLISIKEEKIPKELIKDLIKLVETNESITREIYLKMRKIEDIENENINRFSKKILKKKNEAEELSDLLSNKYIKQVQDDNLSKSIESIISTLKKIPEDAENLALIINRQL</sequence>
<protein>
    <recommendedName>
        <fullName evidence="3">PhoU domain protein</fullName>
    </recommendedName>
</protein>
<accession>A0A150J0N8</accession>
<dbReference type="EMBL" id="LNGC01000067">
    <property type="protein sequence ID" value="KYC50803.1"/>
    <property type="molecule type" value="Genomic_DNA"/>
</dbReference>
<dbReference type="InterPro" id="IPR038078">
    <property type="entry name" value="PhoU-like_sf"/>
</dbReference>
<comment type="caution">
    <text evidence="1">The sequence shown here is derived from an EMBL/GenBank/DDBJ whole genome shotgun (WGS) entry which is preliminary data.</text>
</comment>
<dbReference type="Proteomes" id="UP000075398">
    <property type="component" value="Unassembled WGS sequence"/>
</dbReference>
<dbReference type="AlphaFoldDB" id="A0A150J0N8"/>
<evidence type="ECO:0008006" key="3">
    <source>
        <dbReference type="Google" id="ProtNLM"/>
    </source>
</evidence>
<reference evidence="1 2" key="1">
    <citation type="journal article" date="2016" name="ISME J.">
        <title>Chasing the elusive Euryarchaeota class WSA2: genomes reveal a uniquely fastidious methyl-reducing methanogen.</title>
        <authorList>
            <person name="Nobu M.K."/>
            <person name="Narihiro T."/>
            <person name="Kuroda K."/>
            <person name="Mei R."/>
            <person name="Liu W.T."/>
        </authorList>
    </citation>
    <scope>NUCLEOTIDE SEQUENCE [LARGE SCALE GENOMIC DNA]</scope>
    <source>
        <strain evidence="1">U1lsi0528_Bin055</strain>
    </source>
</reference>
<dbReference type="Gene3D" id="1.20.58.220">
    <property type="entry name" value="Phosphate transport system protein phou homolog 2, domain 2"/>
    <property type="match status" value="1"/>
</dbReference>
<proteinExistence type="predicted"/>
<gene>
    <name evidence="1" type="ORF">AMQ22_01399</name>
</gene>
<name>A0A150J0N8_9EURY</name>
<evidence type="ECO:0000313" key="2">
    <source>
        <dbReference type="Proteomes" id="UP000075398"/>
    </source>
</evidence>
<organism evidence="1 2">
    <name type="scientific">Candidatus Methanofastidiosum methylothiophilum</name>
    <dbReference type="NCBI Taxonomy" id="1705564"/>
    <lineage>
        <taxon>Archaea</taxon>
        <taxon>Methanobacteriati</taxon>
        <taxon>Methanobacteriota</taxon>
        <taxon>Stenosarchaea group</taxon>
        <taxon>Candidatus Methanofastidiosia</taxon>
        <taxon>Candidatus Methanofastidiosales</taxon>
        <taxon>Candidatus Methanofastidiosaceae</taxon>
        <taxon>Candidatus Methanofastidiosum</taxon>
    </lineage>
</organism>